<dbReference type="EMBL" id="JAHKKG010000014">
    <property type="protein sequence ID" value="MBU2669418.1"/>
    <property type="molecule type" value="Genomic_DNA"/>
</dbReference>
<dbReference type="RefSeq" id="WP_215793994.1">
    <property type="nucleotide sequence ID" value="NZ_JAHKKG010000014.1"/>
</dbReference>
<keyword evidence="1" id="KW-1133">Transmembrane helix</keyword>
<evidence type="ECO:0000313" key="2">
    <source>
        <dbReference type="EMBL" id="MBU2669418.1"/>
    </source>
</evidence>
<feature type="transmembrane region" description="Helical" evidence="1">
    <location>
        <begin position="231"/>
        <end position="252"/>
    </location>
</feature>
<evidence type="ECO:0008006" key="4">
    <source>
        <dbReference type="Google" id="ProtNLM"/>
    </source>
</evidence>
<protein>
    <recommendedName>
        <fullName evidence="4">Integral membrane protein</fullName>
    </recommendedName>
</protein>
<feature type="transmembrane region" description="Helical" evidence="1">
    <location>
        <begin position="273"/>
        <end position="296"/>
    </location>
</feature>
<accession>A0ABS5Z149</accession>
<feature type="transmembrane region" description="Helical" evidence="1">
    <location>
        <begin position="135"/>
        <end position="158"/>
    </location>
</feature>
<name>A0ABS5Z149_9ACTN</name>
<evidence type="ECO:0000256" key="1">
    <source>
        <dbReference type="SAM" id="Phobius"/>
    </source>
</evidence>
<feature type="transmembrane region" description="Helical" evidence="1">
    <location>
        <begin position="316"/>
        <end position="341"/>
    </location>
</feature>
<feature type="transmembrane region" description="Helical" evidence="1">
    <location>
        <begin position="86"/>
        <end position="105"/>
    </location>
</feature>
<keyword evidence="1" id="KW-0812">Transmembrane</keyword>
<keyword evidence="1" id="KW-0472">Membrane</keyword>
<feature type="transmembrane region" description="Helical" evidence="1">
    <location>
        <begin position="170"/>
        <end position="196"/>
    </location>
</feature>
<gene>
    <name evidence="2" type="ORF">KOI35_38490</name>
</gene>
<dbReference type="Proteomes" id="UP001519654">
    <property type="component" value="Unassembled WGS sequence"/>
</dbReference>
<evidence type="ECO:0000313" key="3">
    <source>
        <dbReference type="Proteomes" id="UP001519654"/>
    </source>
</evidence>
<reference evidence="2 3" key="1">
    <citation type="submission" date="2021-06" db="EMBL/GenBank/DDBJ databases">
        <title>Actinoplanes lichenicola sp. nov., and Actinoplanes ovalisporus sp. nov., isolated from lichen in Thailand.</title>
        <authorList>
            <person name="Saeng-In P."/>
            <person name="Kanchanasin P."/>
            <person name="Yuki M."/>
            <person name="Kudo T."/>
            <person name="Ohkuma M."/>
            <person name="Phongsopitanun W."/>
            <person name="Tanasupawat S."/>
        </authorList>
    </citation>
    <scope>NUCLEOTIDE SEQUENCE [LARGE SCALE GENOMIC DNA]</scope>
    <source>
        <strain evidence="2 3">NBRC 110975</strain>
    </source>
</reference>
<keyword evidence="3" id="KW-1185">Reference proteome</keyword>
<proteinExistence type="predicted"/>
<sequence length="352" mass="35263">MDRLARALVTAAARRWPADLADIMRAEWLAELAAIPGRGGKLAFAASLAVSPAVDEPSWSSRVAILGRDAVVAGGVTLVAATATNIARGSAALAPVLLIVAALALGVAGRRIRASVLLLAGAVFAFLLAGNPVPVMPFMGAADIAPAVLTWAAGMLLVRKCARSLRGAIGGGLVTLGLATIAGSVHAAAVLGVPAWSAPAWFPLALLPGGTVSFGPRFSSVGGPAFHASDILLANAAVMAGPLLLCTAFLLAGAIRVERPAEAVQPRHTAGRGWLGSDAGQIAVGVAAAIAALAVAPRLPTGGDPDTTLQRLLDNSTAFGFGFVEHPVGLGLVALLAALLAMRAADARRTIA</sequence>
<organism evidence="2 3">
    <name type="scientific">Paractinoplanes bogorensis</name>
    <dbReference type="NCBI Taxonomy" id="1610840"/>
    <lineage>
        <taxon>Bacteria</taxon>
        <taxon>Bacillati</taxon>
        <taxon>Actinomycetota</taxon>
        <taxon>Actinomycetes</taxon>
        <taxon>Micromonosporales</taxon>
        <taxon>Micromonosporaceae</taxon>
        <taxon>Paractinoplanes</taxon>
    </lineage>
</organism>
<comment type="caution">
    <text evidence="2">The sequence shown here is derived from an EMBL/GenBank/DDBJ whole genome shotgun (WGS) entry which is preliminary data.</text>
</comment>
<feature type="transmembrane region" description="Helical" evidence="1">
    <location>
        <begin position="112"/>
        <end position="129"/>
    </location>
</feature>